<proteinExistence type="predicted"/>
<organism evidence="1 2">
    <name type="scientific">Candidatus Sulfuritelmatomonas gaucii</name>
    <dbReference type="NCBI Taxonomy" id="2043161"/>
    <lineage>
        <taxon>Bacteria</taxon>
        <taxon>Pseudomonadati</taxon>
        <taxon>Acidobacteriota</taxon>
        <taxon>Terriglobia</taxon>
        <taxon>Terriglobales</taxon>
        <taxon>Acidobacteriaceae</taxon>
        <taxon>Candidatus Sulfuritelmatomonas</taxon>
    </lineage>
</organism>
<accession>A0A2N9LLY1</accession>
<evidence type="ECO:0000313" key="1">
    <source>
        <dbReference type="EMBL" id="SPE24154.1"/>
    </source>
</evidence>
<evidence type="ECO:0000313" key="2">
    <source>
        <dbReference type="Proteomes" id="UP000239735"/>
    </source>
</evidence>
<dbReference type="EMBL" id="OKRB01000101">
    <property type="protein sequence ID" value="SPE24154.1"/>
    <property type="molecule type" value="Genomic_DNA"/>
</dbReference>
<dbReference type="Proteomes" id="UP000239735">
    <property type="component" value="Unassembled WGS sequence"/>
</dbReference>
<name>A0A2N9LLY1_9BACT</name>
<reference evidence="2" key="1">
    <citation type="submission" date="2018-02" db="EMBL/GenBank/DDBJ databases">
        <authorList>
            <person name="Hausmann B."/>
        </authorList>
    </citation>
    <scope>NUCLEOTIDE SEQUENCE [LARGE SCALE GENOMIC DNA]</scope>
    <source>
        <strain evidence="2">Peat soil MAG SbA5</strain>
    </source>
</reference>
<sequence length="46" mass="4882">MPAESARTNSIIIFVVLRSSFQLSAVSFQTAPLQDGASPVRGISCK</sequence>
<dbReference type="AlphaFoldDB" id="A0A2N9LLY1"/>
<protein>
    <submittedName>
        <fullName evidence="1">Uncharacterized protein</fullName>
    </submittedName>
</protein>
<gene>
    <name evidence="1" type="ORF">SBA5_430033</name>
</gene>